<evidence type="ECO:0000313" key="4">
    <source>
        <dbReference type="Proteomes" id="UP000036061"/>
    </source>
</evidence>
<gene>
    <name evidence="3" type="ORF">AB432_026310</name>
</gene>
<feature type="region of interest" description="Disordered" evidence="1">
    <location>
        <begin position="455"/>
        <end position="556"/>
    </location>
</feature>
<feature type="region of interest" description="Disordered" evidence="1">
    <location>
        <begin position="412"/>
        <end position="431"/>
    </location>
</feature>
<name>A0A2Z4MRY6_BREBE</name>
<feature type="compositionally biased region" description="Pro residues" evidence="1">
    <location>
        <begin position="666"/>
        <end position="676"/>
    </location>
</feature>
<feature type="compositionally biased region" description="Polar residues" evidence="1">
    <location>
        <begin position="678"/>
        <end position="687"/>
    </location>
</feature>
<dbReference type="AlphaFoldDB" id="A0A2Z4MRY6"/>
<sequence length="746" mass="77145">MMSKLGEVKKELVGLGGLVTGVALGTSMASVTDEAKLVARERALYAASGKSEDKIRKFEETAKQMTTLNPYMSLSKAMDLISKGELANADNGAQYAKQAALLNVTTKFAPEDTVKMMAAMGASTQTQNAENLANALQHMSNNGGASVNLKFVEAMAELNAQKGNFLKTPEQMATSFEAMGKVLNDTKSFSILREGALKQLTAKGALTSHFQTEYENQGMSAEEAKIRAEEEAKRLTTALSTGDKDAQNIALAKVLTTTSLMKDDPKNPTKQQDIMTALGGSEGELSSSLEEIKKIATGATGSKVNASEAQLAYDAAVNENEFMKMMQAQNTAKNAAMDAVTQIASDLSGVAVTISNVTAGFFNWFNTWSPEARLAAVYVGGAFAALSTLGVMLASTVTAMKGLLTTTRDFFSRKKEKSSSNENASLAPKKGNLGAGGNKGCCCCDGKTTLRPSFKYKSKKKGASDSSQRGNKPSSDTGGAPEEGAKADRKRRNASPTASTAGHTPDTLIGGSQREIAKTDGKSKNSAPATSSAGNQPGPDSAGNLAETGKAASRGGWKSMLKGGLRRVPLLGTLLGVTAIAGSENKLDTAAQVGAEALGGWGGAAAGAATGAAIGSVLPGIGTAIGGVVGGVIGGMGGSFVGGALYDGIKSWWQGNTPAQSATMQPPIPAGPPIPNLSPVSNDPVKSQPVSITIPQISIPLHVQGMLQDIPTMLKMLTDPSVAQRIKDIIERSLLDALETRGGVTT</sequence>
<keyword evidence="2" id="KW-0472">Membrane</keyword>
<evidence type="ECO:0008006" key="5">
    <source>
        <dbReference type="Google" id="ProtNLM"/>
    </source>
</evidence>
<feature type="transmembrane region" description="Helical" evidence="2">
    <location>
        <begin position="375"/>
        <end position="404"/>
    </location>
</feature>
<keyword evidence="2" id="KW-1133">Transmembrane helix</keyword>
<keyword evidence="2" id="KW-0812">Transmembrane</keyword>
<evidence type="ECO:0000256" key="1">
    <source>
        <dbReference type="SAM" id="MobiDB-lite"/>
    </source>
</evidence>
<protein>
    <recommendedName>
        <fullName evidence="5">Phage tail tape measure protein</fullName>
    </recommendedName>
</protein>
<dbReference type="Proteomes" id="UP000036061">
    <property type="component" value="Chromosome"/>
</dbReference>
<organism evidence="3 4">
    <name type="scientific">Brevibacillus brevis</name>
    <name type="common">Bacillus brevis</name>
    <dbReference type="NCBI Taxonomy" id="1393"/>
    <lineage>
        <taxon>Bacteria</taxon>
        <taxon>Bacillati</taxon>
        <taxon>Bacillota</taxon>
        <taxon>Bacilli</taxon>
        <taxon>Bacillales</taxon>
        <taxon>Paenibacillaceae</taxon>
        <taxon>Brevibacillus</taxon>
    </lineage>
</organism>
<reference evidence="3 4" key="1">
    <citation type="journal article" date="2015" name="Genome Announc.">
        <title>Draft Genome Sequence of Brevibacillus brevis DZQ7, a Plant Growth-Promoting Rhizobacterium with Broad-Spectrum Antimicrobial Activity.</title>
        <authorList>
            <person name="Hou Q."/>
            <person name="Wang C."/>
            <person name="Hou X."/>
            <person name="Xia Z."/>
            <person name="Ye J."/>
            <person name="Liu K."/>
            <person name="Liu H."/>
            <person name="Wang J."/>
            <person name="Guo H."/>
            <person name="Yu X."/>
            <person name="Yang Y."/>
            <person name="Du B."/>
            <person name="Ding Y."/>
        </authorList>
    </citation>
    <scope>NUCLEOTIDE SEQUENCE [LARGE SCALE GENOMIC DNA]</scope>
    <source>
        <strain evidence="3 4">DZQ7</strain>
    </source>
</reference>
<evidence type="ECO:0000313" key="3">
    <source>
        <dbReference type="EMBL" id="AWX59322.1"/>
    </source>
</evidence>
<feature type="region of interest" description="Disordered" evidence="1">
    <location>
        <begin position="658"/>
        <end position="687"/>
    </location>
</feature>
<feature type="compositionally biased region" description="Polar residues" evidence="1">
    <location>
        <begin position="464"/>
        <end position="477"/>
    </location>
</feature>
<evidence type="ECO:0000256" key="2">
    <source>
        <dbReference type="SAM" id="Phobius"/>
    </source>
</evidence>
<accession>A0A2Z4MRY6</accession>
<dbReference type="EMBL" id="CP030117">
    <property type="protein sequence ID" value="AWX59322.1"/>
    <property type="molecule type" value="Genomic_DNA"/>
</dbReference>
<proteinExistence type="predicted"/>
<feature type="compositionally biased region" description="Polar residues" evidence="1">
    <location>
        <begin position="524"/>
        <end position="535"/>
    </location>
</feature>